<dbReference type="OrthoDB" id="431631at2759"/>
<sequence length="924" mass="101337">MVDSYIMVLDADHLIFPPGGVELHASFYDLKGLLGVALWNAPLYGRLSERIGEMTQLRLLYIDKVSLSGPLPEEIVTLPDLRGLYLHDTQLEGTLPPSFHTMFGKSLEALSLRYNPLAFTMHSLFHGQGANLSATAPSPQCTTLRIVTLSGWSVTGSLVGAFEHCGSLEEFDMAGTAVRGGLPALWKLPKIHTFSLRGCENVTGTIPAAYGNATSLRDLMIYNVKGIYGPIPDSLNMLSGLCTLWISETSVDKLPATLEGLQHLWYMDLFRNRLTGVIPVWLSRMNTLRELRLHDNAFHDFEGDWRVPSNDVIGLEILNLDNNRLPRIPSGWRRLDNLVELQIAGNRLEPLEWGVHSSGLHAWTSPSARIVAEILSNPPPYWPQLKYLDLGRNGFNTSVDEFLMPWKWQRSLASLDGSVNGLHGSLTADAMTTSGLTTFNLEHVLNAGLLNTPIFRRYKASFMAAYRLQMNATSMSMVVGNDDGAPAVESADESAADGSDLYIDVEKLDFSVTVADLYPDINVRAQQGFVSVTGLYLESNEIEDIHYGWYDVSHPRALNLEYNKNLRLQILPHNDTSCSAHNEGRNIPGDPLYLAYQSAALLVVIVMITDRTASGIEVADATVNAGVLCRCKDGWEGRGLNCTKCPPGTVTIRAQGIEKCQSCRVGRVEMNNGTACSACDRGYEYKDNICVPCPAGTYKTVWSDSVLCERCPGLHLTSPTGSTTREDCYCEPPYAIDHVEKECFLLPEERIRPIPQTDRSGACDTHGNGTNAAANSTDGMQVTDSQRAFLVQPGWYELEKEMPLLVPVLTANSTEALSKEMCNHHGAIVKVEMWRDEAGITVLPLASDSDQSLSLGHPYLVRGIPLSAYMTGNETSATSGSAERRSALVKIGSEDVAGGLTLPTLSVDPRTNVTYRHLALPIST</sequence>
<reference evidence="11 12" key="1">
    <citation type="submission" date="2014-11" db="EMBL/GenBank/DDBJ databases">
        <authorList>
            <person name="Zhu J."/>
            <person name="Qi W."/>
            <person name="Song R."/>
        </authorList>
    </citation>
    <scope>NUCLEOTIDE SEQUENCE [LARGE SCALE GENOMIC DNA]</scope>
</reference>
<dbReference type="SUPFAM" id="SSF57184">
    <property type="entry name" value="Growth factor receptor domain"/>
    <property type="match status" value="1"/>
</dbReference>
<keyword evidence="3" id="KW-0812">Transmembrane</keyword>
<evidence type="ECO:0000256" key="6">
    <source>
        <dbReference type="ARBA" id="ARBA00022989"/>
    </source>
</evidence>
<evidence type="ECO:0000256" key="5">
    <source>
        <dbReference type="ARBA" id="ARBA00022737"/>
    </source>
</evidence>
<dbReference type="Gene3D" id="3.80.10.10">
    <property type="entry name" value="Ribonuclease Inhibitor"/>
    <property type="match status" value="2"/>
</dbReference>
<evidence type="ECO:0000256" key="9">
    <source>
        <dbReference type="ARBA" id="ARBA00023180"/>
    </source>
</evidence>
<dbReference type="InterPro" id="IPR009030">
    <property type="entry name" value="Growth_fac_rcpt_cys_sf"/>
</dbReference>
<dbReference type="InParanoid" id="A0A0G4GIC4"/>
<dbReference type="Pfam" id="PF07699">
    <property type="entry name" value="Ephrin_rec_like"/>
    <property type="match status" value="1"/>
</dbReference>
<dbReference type="PhylomeDB" id="A0A0G4GIC4"/>
<evidence type="ECO:0000313" key="12">
    <source>
        <dbReference type="Proteomes" id="UP000041254"/>
    </source>
</evidence>
<name>A0A0G4GIC4_VITBC</name>
<keyword evidence="4" id="KW-0732">Signal</keyword>
<dbReference type="InterPro" id="IPR011641">
    <property type="entry name" value="Tyr-kin_ephrin_A/B_rcpt-like"/>
</dbReference>
<comment type="subcellular location">
    <subcellularLocation>
        <location evidence="1">Membrane</location>
        <topology evidence="1">Single-pass membrane protein</topology>
    </subcellularLocation>
</comment>
<dbReference type="PANTHER" id="PTHR27000">
    <property type="entry name" value="LEUCINE-RICH REPEAT RECEPTOR-LIKE PROTEIN KINASE FAMILY PROTEIN-RELATED"/>
    <property type="match status" value="1"/>
</dbReference>
<evidence type="ECO:0000256" key="4">
    <source>
        <dbReference type="ARBA" id="ARBA00022729"/>
    </source>
</evidence>
<dbReference type="InterPro" id="IPR032675">
    <property type="entry name" value="LRR_dom_sf"/>
</dbReference>
<gene>
    <name evidence="11" type="ORF">Vbra_627</name>
</gene>
<evidence type="ECO:0000259" key="10">
    <source>
        <dbReference type="Pfam" id="PF07699"/>
    </source>
</evidence>
<proteinExistence type="predicted"/>
<accession>A0A0G4GIC4</accession>
<protein>
    <recommendedName>
        <fullName evidence="10">Tyrosine-protein kinase ephrin type A/B receptor-like domain-containing protein</fullName>
    </recommendedName>
</protein>
<keyword evidence="8" id="KW-0675">Receptor</keyword>
<dbReference type="SUPFAM" id="SSF52047">
    <property type="entry name" value="RNI-like"/>
    <property type="match status" value="1"/>
</dbReference>
<dbReference type="EMBL" id="CDMY01000671">
    <property type="protein sequence ID" value="CEM29326.1"/>
    <property type="molecule type" value="Genomic_DNA"/>
</dbReference>
<evidence type="ECO:0000256" key="7">
    <source>
        <dbReference type="ARBA" id="ARBA00023136"/>
    </source>
</evidence>
<dbReference type="Proteomes" id="UP000041254">
    <property type="component" value="Unassembled WGS sequence"/>
</dbReference>
<dbReference type="GO" id="GO:0016020">
    <property type="term" value="C:membrane"/>
    <property type="evidence" value="ECO:0007669"/>
    <property type="project" value="UniProtKB-SubCell"/>
</dbReference>
<dbReference type="PANTHER" id="PTHR27000:SF642">
    <property type="entry name" value="INACTIVE LEUCINE-RICH REPEAT RECEPTOR KINASE XIAO-RELATED"/>
    <property type="match status" value="1"/>
</dbReference>
<dbReference type="Gene3D" id="2.10.50.10">
    <property type="entry name" value="Tumor Necrosis Factor Receptor, subunit A, domain 2"/>
    <property type="match status" value="2"/>
</dbReference>
<evidence type="ECO:0000256" key="8">
    <source>
        <dbReference type="ARBA" id="ARBA00023170"/>
    </source>
</evidence>
<keyword evidence="7" id="KW-0472">Membrane</keyword>
<evidence type="ECO:0000256" key="2">
    <source>
        <dbReference type="ARBA" id="ARBA00022614"/>
    </source>
</evidence>
<dbReference type="VEuPathDB" id="CryptoDB:Vbra_627"/>
<keyword evidence="2" id="KW-0433">Leucine-rich repeat</keyword>
<evidence type="ECO:0000256" key="1">
    <source>
        <dbReference type="ARBA" id="ARBA00004167"/>
    </source>
</evidence>
<dbReference type="CDD" id="cd00185">
    <property type="entry name" value="TNFRSF"/>
    <property type="match status" value="1"/>
</dbReference>
<evidence type="ECO:0000256" key="3">
    <source>
        <dbReference type="ARBA" id="ARBA00022692"/>
    </source>
</evidence>
<organism evidence="11 12">
    <name type="scientific">Vitrella brassicaformis (strain CCMP3155)</name>
    <dbReference type="NCBI Taxonomy" id="1169540"/>
    <lineage>
        <taxon>Eukaryota</taxon>
        <taxon>Sar</taxon>
        <taxon>Alveolata</taxon>
        <taxon>Colpodellida</taxon>
        <taxon>Vitrellaceae</taxon>
        <taxon>Vitrella</taxon>
    </lineage>
</organism>
<dbReference type="AlphaFoldDB" id="A0A0G4GIC4"/>
<keyword evidence="5" id="KW-0677">Repeat</keyword>
<feature type="domain" description="Tyrosine-protein kinase ephrin type A/B receptor-like" evidence="10">
    <location>
        <begin position="688"/>
        <end position="728"/>
    </location>
</feature>
<keyword evidence="6" id="KW-1133">Transmembrane helix</keyword>
<keyword evidence="12" id="KW-1185">Reference proteome</keyword>
<dbReference type="SMART" id="SM01411">
    <property type="entry name" value="Ephrin_rec_like"/>
    <property type="match status" value="2"/>
</dbReference>
<keyword evidence="9" id="KW-0325">Glycoprotein</keyword>
<evidence type="ECO:0000313" key="11">
    <source>
        <dbReference type="EMBL" id="CEM29326.1"/>
    </source>
</evidence>